<dbReference type="AlphaFoldDB" id="A0AAV9NJ53"/>
<evidence type="ECO:0000256" key="5">
    <source>
        <dbReference type="ARBA" id="ARBA00038966"/>
    </source>
</evidence>
<feature type="binding site" evidence="6">
    <location>
        <begin position="12"/>
        <end position="16"/>
    </location>
    <ligand>
        <name>ATP</name>
        <dbReference type="ChEBI" id="CHEBI:30616"/>
    </ligand>
</feature>
<feature type="binding site" evidence="6">
    <location>
        <position position="64"/>
    </location>
    <ligand>
        <name>substrate</name>
    </ligand>
</feature>
<proteinExistence type="inferred from homology"/>
<dbReference type="GeneID" id="89977920"/>
<dbReference type="Proteomes" id="UP001358417">
    <property type="component" value="Unassembled WGS sequence"/>
</dbReference>
<name>A0AAV9NJ53_9EURO</name>
<dbReference type="PANTHER" id="PTHR23407:SF1">
    <property type="entry name" value="5-FORMYLTETRAHYDROFOLATE CYCLO-LIGASE"/>
    <property type="match status" value="1"/>
</dbReference>
<dbReference type="Gene3D" id="3.40.50.10420">
    <property type="entry name" value="NagB/RpiA/CoA transferase-like"/>
    <property type="match status" value="1"/>
</dbReference>
<dbReference type="GO" id="GO:0030272">
    <property type="term" value="F:5-formyltetrahydrofolate cyclo-ligase activity"/>
    <property type="evidence" value="ECO:0007669"/>
    <property type="project" value="UniProtKB-EC"/>
</dbReference>
<evidence type="ECO:0000256" key="1">
    <source>
        <dbReference type="ARBA" id="ARBA00010638"/>
    </source>
</evidence>
<comment type="catalytic activity">
    <reaction evidence="4">
        <text>(6S)-5-formyl-5,6,7,8-tetrahydrofolate + ATP = (6R)-5,10-methenyltetrahydrofolate + ADP + phosphate</text>
        <dbReference type="Rhea" id="RHEA:10488"/>
        <dbReference type="ChEBI" id="CHEBI:30616"/>
        <dbReference type="ChEBI" id="CHEBI:43474"/>
        <dbReference type="ChEBI" id="CHEBI:57455"/>
        <dbReference type="ChEBI" id="CHEBI:57457"/>
        <dbReference type="ChEBI" id="CHEBI:456216"/>
        <dbReference type="EC" id="6.3.3.2"/>
    </reaction>
</comment>
<accession>A0AAV9NJ53</accession>
<dbReference type="InterPro" id="IPR024185">
    <property type="entry name" value="FTHF_cligase-like_sf"/>
</dbReference>
<evidence type="ECO:0000256" key="2">
    <source>
        <dbReference type="ARBA" id="ARBA00022741"/>
    </source>
</evidence>
<dbReference type="Pfam" id="PF01812">
    <property type="entry name" value="5-FTHF_cyc-lig"/>
    <property type="match status" value="1"/>
</dbReference>
<comment type="caution">
    <text evidence="7">The sequence shown here is derived from an EMBL/GenBank/DDBJ whole genome shotgun (WGS) entry which is preliminary data.</text>
</comment>
<reference evidence="7 8" key="1">
    <citation type="submission" date="2023-08" db="EMBL/GenBank/DDBJ databases">
        <title>Black Yeasts Isolated from many extreme environments.</title>
        <authorList>
            <person name="Coleine C."/>
            <person name="Stajich J.E."/>
            <person name="Selbmann L."/>
        </authorList>
    </citation>
    <scope>NUCLEOTIDE SEQUENCE [LARGE SCALE GENOMIC DNA]</scope>
    <source>
        <strain evidence="7 8">CCFEE 5792</strain>
    </source>
</reference>
<dbReference type="EC" id="6.3.3.2" evidence="5"/>
<protein>
    <recommendedName>
        <fullName evidence="5">5-formyltetrahydrofolate cyclo-ligase</fullName>
        <ecNumber evidence="5">6.3.3.2</ecNumber>
    </recommendedName>
</protein>
<feature type="binding site" evidence="6">
    <location>
        <position position="58"/>
    </location>
    <ligand>
        <name>substrate</name>
    </ligand>
</feature>
<dbReference type="InterPro" id="IPR037171">
    <property type="entry name" value="NagB/RpiA_transferase-like"/>
</dbReference>
<gene>
    <name evidence="7" type="ORF">LTR84_009762</name>
</gene>
<dbReference type="InterPro" id="IPR002698">
    <property type="entry name" value="FTHF_cligase"/>
</dbReference>
<feature type="binding site" evidence="6">
    <location>
        <begin position="168"/>
        <end position="176"/>
    </location>
    <ligand>
        <name>ATP</name>
        <dbReference type="ChEBI" id="CHEBI:30616"/>
    </ligand>
</feature>
<evidence type="ECO:0000313" key="7">
    <source>
        <dbReference type="EMBL" id="KAK5059879.1"/>
    </source>
</evidence>
<evidence type="ECO:0000256" key="4">
    <source>
        <dbReference type="ARBA" id="ARBA00036539"/>
    </source>
</evidence>
<keyword evidence="8" id="KW-1185">Reference proteome</keyword>
<dbReference type="EMBL" id="JAVRRD010000004">
    <property type="protein sequence ID" value="KAK5059879.1"/>
    <property type="molecule type" value="Genomic_DNA"/>
</dbReference>
<evidence type="ECO:0000256" key="3">
    <source>
        <dbReference type="ARBA" id="ARBA00022840"/>
    </source>
</evidence>
<evidence type="ECO:0000313" key="8">
    <source>
        <dbReference type="Proteomes" id="UP001358417"/>
    </source>
</evidence>
<dbReference type="GO" id="GO:0005524">
    <property type="term" value="F:ATP binding"/>
    <property type="evidence" value="ECO:0007669"/>
    <property type="project" value="UniProtKB-KW"/>
</dbReference>
<dbReference type="PANTHER" id="PTHR23407">
    <property type="entry name" value="ATPASE INHIBITOR/5-FORMYLTETRAHYDROFOLATE CYCLO-LIGASE"/>
    <property type="match status" value="1"/>
</dbReference>
<dbReference type="RefSeq" id="XP_064709700.1">
    <property type="nucleotide sequence ID" value="XM_064853301.1"/>
</dbReference>
<evidence type="ECO:0000256" key="6">
    <source>
        <dbReference type="PIRSR" id="PIRSR006806-1"/>
    </source>
</evidence>
<keyword evidence="2 6" id="KW-0547">Nucleotide-binding</keyword>
<dbReference type="GO" id="GO:0035999">
    <property type="term" value="P:tetrahydrofolate interconversion"/>
    <property type="evidence" value="ECO:0007669"/>
    <property type="project" value="TreeGrafter"/>
</dbReference>
<dbReference type="GO" id="GO:0005739">
    <property type="term" value="C:mitochondrion"/>
    <property type="evidence" value="ECO:0007669"/>
    <property type="project" value="TreeGrafter"/>
</dbReference>
<keyword evidence="3 6" id="KW-0067">ATP-binding</keyword>
<comment type="similarity">
    <text evidence="1">Belongs to the 5-formyltetrahydrofolate cyclo-ligase family.</text>
</comment>
<sequence>MATNHQNLQEQKAALRKAIREKLNKLSTDEITRQSTVITNRVLQSSTYQNAQSLAIFLSMPGREVSTRDIVLQAFKDGKEVFIPFLHTEGTSKSKIMSMMQLQDEKDFNSLKPDAWGIPSLSPESIQHRRNALGGEGVLNGAVDRQEGYPKLQLIFMPAVAFDQSRQRLGHGKGFYDRYLETYKTTLESRHSSGRMPTLVGLALLPQILPVGENIPVNDNDWRIDQVITADPENE</sequence>
<dbReference type="SUPFAM" id="SSF100950">
    <property type="entry name" value="NagB/RpiA/CoA transferase-like"/>
    <property type="match status" value="1"/>
</dbReference>
<dbReference type="PIRSF" id="PIRSF006806">
    <property type="entry name" value="FTHF_cligase"/>
    <property type="match status" value="1"/>
</dbReference>
<dbReference type="GO" id="GO:0009396">
    <property type="term" value="P:folic acid-containing compound biosynthetic process"/>
    <property type="evidence" value="ECO:0007669"/>
    <property type="project" value="TreeGrafter"/>
</dbReference>
<organism evidence="7 8">
    <name type="scientific">Exophiala bonariae</name>
    <dbReference type="NCBI Taxonomy" id="1690606"/>
    <lineage>
        <taxon>Eukaryota</taxon>
        <taxon>Fungi</taxon>
        <taxon>Dikarya</taxon>
        <taxon>Ascomycota</taxon>
        <taxon>Pezizomycotina</taxon>
        <taxon>Eurotiomycetes</taxon>
        <taxon>Chaetothyriomycetidae</taxon>
        <taxon>Chaetothyriales</taxon>
        <taxon>Herpotrichiellaceae</taxon>
        <taxon>Exophiala</taxon>
    </lineage>
</organism>